<dbReference type="PROSITE" id="PS50035">
    <property type="entry name" value="PLD"/>
    <property type="match status" value="2"/>
</dbReference>
<keyword evidence="4" id="KW-1003">Cell membrane</keyword>
<accession>A0A398BQF4</accession>
<dbReference type="CDD" id="cd09158">
    <property type="entry name" value="PLDc_EcCLS_like_2"/>
    <property type="match status" value="1"/>
</dbReference>
<dbReference type="EC" id="2.7.8.-" evidence="15"/>
<keyword evidence="5" id="KW-0444">Lipid biosynthesis</keyword>
<feature type="transmembrane region" description="Helical" evidence="16">
    <location>
        <begin position="31"/>
        <end position="50"/>
    </location>
</feature>
<comment type="caution">
    <text evidence="18">The sequence shown here is derived from an EMBL/GenBank/DDBJ whole genome shotgun (WGS) entry which is preliminary data.</text>
</comment>
<organism evidence="18 19">
    <name type="scientific">Gemmobacter lutimaris</name>
    <dbReference type="NCBI Taxonomy" id="2306023"/>
    <lineage>
        <taxon>Bacteria</taxon>
        <taxon>Pseudomonadati</taxon>
        <taxon>Pseudomonadota</taxon>
        <taxon>Alphaproteobacteria</taxon>
        <taxon>Rhodobacterales</taxon>
        <taxon>Paracoccaceae</taxon>
        <taxon>Gemmobacter</taxon>
    </lineage>
</organism>
<keyword evidence="8 16" id="KW-0812">Transmembrane</keyword>
<keyword evidence="19" id="KW-1185">Reference proteome</keyword>
<name>A0A398BQF4_9RHOB</name>
<evidence type="ECO:0000256" key="2">
    <source>
        <dbReference type="ARBA" id="ARBA00004613"/>
    </source>
</evidence>
<dbReference type="PANTHER" id="PTHR21248">
    <property type="entry name" value="CARDIOLIPIN SYNTHASE"/>
    <property type="match status" value="1"/>
</dbReference>
<gene>
    <name evidence="18" type="primary">cls</name>
    <name evidence="18" type="ORF">D2N39_19625</name>
</gene>
<evidence type="ECO:0000313" key="19">
    <source>
        <dbReference type="Proteomes" id="UP000266649"/>
    </source>
</evidence>
<proteinExistence type="predicted"/>
<keyword evidence="7" id="KW-0808">Transferase</keyword>
<keyword evidence="11" id="KW-0443">Lipid metabolism</keyword>
<keyword evidence="14" id="KW-1208">Phospholipid metabolism</keyword>
<evidence type="ECO:0000256" key="13">
    <source>
        <dbReference type="ARBA" id="ARBA00023209"/>
    </source>
</evidence>
<evidence type="ECO:0000256" key="12">
    <source>
        <dbReference type="ARBA" id="ARBA00023136"/>
    </source>
</evidence>
<dbReference type="GO" id="GO:0005886">
    <property type="term" value="C:plasma membrane"/>
    <property type="evidence" value="ECO:0007669"/>
    <property type="project" value="UniProtKB-SubCell"/>
</dbReference>
<evidence type="ECO:0000313" key="18">
    <source>
        <dbReference type="EMBL" id="RID90100.1"/>
    </source>
</evidence>
<dbReference type="RefSeq" id="WP_119136480.1">
    <property type="nucleotide sequence ID" value="NZ_QXXQ01000017.1"/>
</dbReference>
<dbReference type="SMART" id="SM00155">
    <property type="entry name" value="PLDc"/>
    <property type="match status" value="2"/>
</dbReference>
<dbReference type="GO" id="GO:0008808">
    <property type="term" value="F:cardiolipin synthase activity"/>
    <property type="evidence" value="ECO:0007669"/>
    <property type="project" value="UniProtKB-UniRule"/>
</dbReference>
<evidence type="ECO:0000259" key="17">
    <source>
        <dbReference type="PROSITE" id="PS50035"/>
    </source>
</evidence>
<evidence type="ECO:0000256" key="9">
    <source>
        <dbReference type="ARBA" id="ARBA00022737"/>
    </source>
</evidence>
<dbReference type="Gene3D" id="3.30.870.10">
    <property type="entry name" value="Endonuclease Chain A"/>
    <property type="match status" value="2"/>
</dbReference>
<reference evidence="18 19" key="1">
    <citation type="submission" date="2018-09" db="EMBL/GenBank/DDBJ databases">
        <title>Gemmobacter lutimaris sp. nov., a marine bacterium isolated from tidal flat.</title>
        <authorList>
            <person name="Lee D.W."/>
            <person name="Yoo Y."/>
            <person name="Kim J.-J."/>
            <person name="Kim B.S."/>
        </authorList>
    </citation>
    <scope>NUCLEOTIDE SEQUENCE [LARGE SCALE GENOMIC DNA]</scope>
    <source>
        <strain evidence="18 19">YJ-T1-11</strain>
    </source>
</reference>
<evidence type="ECO:0000256" key="15">
    <source>
        <dbReference type="NCBIfam" id="TIGR04265"/>
    </source>
</evidence>
<dbReference type="EMBL" id="QXXQ01000017">
    <property type="protein sequence ID" value="RID90100.1"/>
    <property type="molecule type" value="Genomic_DNA"/>
</dbReference>
<sequence length="470" mass="51385">MVALLLHVMISGFVAVHILLRRHRQPEARAAWLLIVVLLPYLGALSYLLLGQTSIGRRRALVMERTFAALPRPDAPDTLPRVSDRAAEMLRAGRAISGYPATSGNAARLMADSDVAITTMIADIDAARHHVHVLFYIWLDDGNGTRMAEALIRAAGRGVACRIMVDDLGSRGFVKSALWQRMAKAGVQGRTALPVGNPLLRMLKGRIDLRNHRKLLVIDNAITYCGSQNCADPAFLPKARFGPWVDVMLRLTGPVVRQNQHLFASDWMGNGGDDITPLLRTAAPPPEGNLTAQVIATGPTFHASAMAEMFTSLAYAAQRRLFITTPYYVPTQALQSAICAAARRGVAVTLVLPARNDDFAVGATSRSHYESLLEAGVRIHEFLPGLLHAKTLTLDDEMTLIGSANMDRRSFDLNYENNILLVDPAITQAMRARQESYLLQSRQITPDETGGWGIGLRLMHNILAIVGPVL</sequence>
<evidence type="ECO:0000256" key="3">
    <source>
        <dbReference type="ARBA" id="ARBA00004651"/>
    </source>
</evidence>
<dbReference type="InterPro" id="IPR001736">
    <property type="entry name" value="PLipase_D/transphosphatidylase"/>
</dbReference>
<keyword evidence="13" id="KW-0594">Phospholipid biosynthesis</keyword>
<dbReference type="Pfam" id="PF13091">
    <property type="entry name" value="PLDc_2"/>
    <property type="match status" value="2"/>
</dbReference>
<evidence type="ECO:0000256" key="6">
    <source>
        <dbReference type="ARBA" id="ARBA00022525"/>
    </source>
</evidence>
<evidence type="ECO:0000256" key="4">
    <source>
        <dbReference type="ARBA" id="ARBA00022475"/>
    </source>
</evidence>
<feature type="domain" description="PLD phosphodiesterase" evidence="17">
    <location>
        <begin position="207"/>
        <end position="234"/>
    </location>
</feature>
<evidence type="ECO:0000256" key="7">
    <source>
        <dbReference type="ARBA" id="ARBA00022679"/>
    </source>
</evidence>
<protein>
    <recommendedName>
        <fullName evidence="15">Cardiolipin synthase</fullName>
        <ecNumber evidence="15">2.7.8.-</ecNumber>
    </recommendedName>
</protein>
<dbReference type="AlphaFoldDB" id="A0A398BQF4"/>
<comment type="subcellular location">
    <subcellularLocation>
        <location evidence="3">Cell membrane</location>
        <topology evidence="3">Multi-pass membrane protein</topology>
    </subcellularLocation>
    <subcellularLocation>
        <location evidence="2">Secreted</location>
    </subcellularLocation>
</comment>
<keyword evidence="10 16" id="KW-1133">Transmembrane helix</keyword>
<evidence type="ECO:0000256" key="14">
    <source>
        <dbReference type="ARBA" id="ARBA00023264"/>
    </source>
</evidence>
<keyword evidence="12 16" id="KW-0472">Membrane</keyword>
<feature type="domain" description="PLD phosphodiesterase" evidence="17">
    <location>
        <begin position="383"/>
        <end position="410"/>
    </location>
</feature>
<evidence type="ECO:0000256" key="10">
    <source>
        <dbReference type="ARBA" id="ARBA00022989"/>
    </source>
</evidence>
<comment type="function">
    <text evidence="1">Could be a virulence factor.</text>
</comment>
<dbReference type="PANTHER" id="PTHR21248:SF22">
    <property type="entry name" value="PHOSPHOLIPASE D"/>
    <property type="match status" value="1"/>
</dbReference>
<keyword evidence="6" id="KW-0964">Secreted</keyword>
<evidence type="ECO:0000256" key="11">
    <source>
        <dbReference type="ARBA" id="ARBA00023098"/>
    </source>
</evidence>
<dbReference type="InterPro" id="IPR025202">
    <property type="entry name" value="PLD-like_dom"/>
</dbReference>
<dbReference type="NCBIfam" id="TIGR04265">
    <property type="entry name" value="bac_cardiolipin"/>
    <property type="match status" value="1"/>
</dbReference>
<evidence type="ECO:0000256" key="8">
    <source>
        <dbReference type="ARBA" id="ARBA00022692"/>
    </source>
</evidence>
<dbReference type="GO" id="GO:0032049">
    <property type="term" value="P:cardiolipin biosynthetic process"/>
    <property type="evidence" value="ECO:0007669"/>
    <property type="project" value="UniProtKB-UniRule"/>
</dbReference>
<dbReference type="InterPro" id="IPR022924">
    <property type="entry name" value="Cardiolipin_synthase"/>
</dbReference>
<dbReference type="GO" id="GO:0005576">
    <property type="term" value="C:extracellular region"/>
    <property type="evidence" value="ECO:0007669"/>
    <property type="project" value="UniProtKB-SubCell"/>
</dbReference>
<dbReference type="Proteomes" id="UP000266649">
    <property type="component" value="Unassembled WGS sequence"/>
</dbReference>
<dbReference type="SUPFAM" id="SSF56024">
    <property type="entry name" value="Phospholipase D/nuclease"/>
    <property type="match status" value="2"/>
</dbReference>
<dbReference type="InterPro" id="IPR027379">
    <property type="entry name" value="CLS_N"/>
</dbReference>
<evidence type="ECO:0000256" key="5">
    <source>
        <dbReference type="ARBA" id="ARBA00022516"/>
    </source>
</evidence>
<keyword evidence="9" id="KW-0677">Repeat</keyword>
<dbReference type="Pfam" id="PF13396">
    <property type="entry name" value="PLDc_N"/>
    <property type="match status" value="1"/>
</dbReference>
<evidence type="ECO:0000256" key="1">
    <source>
        <dbReference type="ARBA" id="ARBA00003145"/>
    </source>
</evidence>
<dbReference type="CDD" id="cd09152">
    <property type="entry name" value="PLDc_EcCLS_like_1"/>
    <property type="match status" value="1"/>
</dbReference>
<evidence type="ECO:0000256" key="16">
    <source>
        <dbReference type="SAM" id="Phobius"/>
    </source>
</evidence>
<dbReference type="OrthoDB" id="9762009at2"/>